<dbReference type="EMBL" id="SMFP01000044">
    <property type="protein sequence ID" value="TDE32925.1"/>
    <property type="molecule type" value="Genomic_DNA"/>
</dbReference>
<dbReference type="OrthoDB" id="7281435at2"/>
<protein>
    <recommendedName>
        <fullName evidence="1">PIN domain-containing protein</fullName>
    </recommendedName>
</protein>
<keyword evidence="3" id="KW-1185">Reference proteome</keyword>
<organism evidence="2 3">
    <name type="scientific">Antarcticimicrobium sediminis</name>
    <dbReference type="NCBI Taxonomy" id="2546227"/>
    <lineage>
        <taxon>Bacteria</taxon>
        <taxon>Pseudomonadati</taxon>
        <taxon>Pseudomonadota</taxon>
        <taxon>Alphaproteobacteria</taxon>
        <taxon>Rhodobacterales</taxon>
        <taxon>Paracoccaceae</taxon>
        <taxon>Antarcticimicrobium</taxon>
    </lineage>
</organism>
<dbReference type="InterPro" id="IPR048987">
    <property type="entry name" value="PIN-TPR-GreABC"/>
</dbReference>
<proteinExistence type="predicted"/>
<dbReference type="RefSeq" id="WP_132831667.1">
    <property type="nucleotide sequence ID" value="NZ_SMFP01000044.1"/>
</dbReference>
<dbReference type="Proteomes" id="UP000294662">
    <property type="component" value="Unassembled WGS sequence"/>
</dbReference>
<evidence type="ECO:0000313" key="2">
    <source>
        <dbReference type="EMBL" id="TDE32925.1"/>
    </source>
</evidence>
<dbReference type="SUPFAM" id="SSF48452">
    <property type="entry name" value="TPR-like"/>
    <property type="match status" value="2"/>
</dbReference>
<comment type="caution">
    <text evidence="2">The sequence shown here is derived from an EMBL/GenBank/DDBJ whole genome shotgun (WGS) entry which is preliminary data.</text>
</comment>
<evidence type="ECO:0000313" key="3">
    <source>
        <dbReference type="Proteomes" id="UP000294662"/>
    </source>
</evidence>
<accession>A0A4R5EEZ4</accession>
<dbReference type="Pfam" id="PF20698">
    <property type="entry name" value="PIN-TPR-GreABC"/>
    <property type="match status" value="1"/>
</dbReference>
<evidence type="ECO:0000259" key="1">
    <source>
        <dbReference type="Pfam" id="PF20698"/>
    </source>
</evidence>
<reference evidence="2 3" key="1">
    <citation type="submission" date="2019-03" db="EMBL/GenBank/DDBJ databases">
        <authorList>
            <person name="Zhang S."/>
        </authorList>
    </citation>
    <scope>NUCLEOTIDE SEQUENCE [LARGE SCALE GENOMIC DNA]</scope>
    <source>
        <strain evidence="2 3">S4J41</strain>
    </source>
</reference>
<name>A0A4R5EEZ4_9RHOB</name>
<dbReference type="InterPro" id="IPR011990">
    <property type="entry name" value="TPR-like_helical_dom_sf"/>
</dbReference>
<gene>
    <name evidence="2" type="ORF">E1B25_21805</name>
</gene>
<dbReference type="Gene3D" id="1.25.40.10">
    <property type="entry name" value="Tetratricopeptide repeat domain"/>
    <property type="match status" value="1"/>
</dbReference>
<dbReference type="AlphaFoldDB" id="A0A4R5EEZ4"/>
<feature type="domain" description="PIN" evidence="1">
    <location>
        <begin position="881"/>
        <end position="1027"/>
    </location>
</feature>
<sequence length="1188" mass="131232">MNFVFSTIKSWWPSNNQQSSQSAKVVGDNNSVDQSINIYVGDRGGLQKALSSEAALPEGTEWKAAIHADAVSDDGSEEFKLISKFREVANGGDSTTALKLLEGLKTDERFSDGFAAFRLSFNVGIVLQNIGEYEKASAALRGAHAFSPEHPKAKAGLALADLIDGRDEEAFEQAVSLLSAEGDHVNLCAAIAFNAAKRLKVKFEVEGYEYVDTSNEDIIISRLDYAEVVHPDQFDSMLKDAINADPENSRLKTTWAHAVLKDAQQNRAFLLGSKMAEGFEKDVTDCASILLHELECSLKQNPPNMLLLPSMANNAAVALRLNGRDAEASVLLDRVITSFPDLKKDLAQIRAALFLQQDKDAEAFQLIAPMQDQPEFQVMASEIEAQIGEPAAALERINSALSLTMPDGLRCQALAAKARIGISLTERNSADEAIDELNSEFSGAPELVLLRSAYSRAFELRSAAEEVESLPIVGEEKTTKDQEFLDSLEGVEDWEFFDVFQAANELFYRGFYRQSSELLRDRVSFSRESPALQLLCDSCMRGGMATLAREISESLSNDVQNSTFGWKFGANTANLTGEIYKAVPLTRKLFAVNPTSLSSLQWYVQSLLRMNDPGRIRRVVRDLNDIDLVGAISEKREYVNLLVFCGEIERARNYAYRLYCEHPNDHHSWMALSSSVLALGSSPTEAKDLWLTNVAENAAVEVVQPSGERRKYVLETDIELFPLRQENIKMDHPIAQALLHLQEGDSFDWPLAGQDGNGSILCIKHKALDAFHFVMQRFEEQFPDADGFSSVKCDPTKDDGLEEIMDLLRQRAQYGRQKISEYEGGSHPLALLGVTLGLDPIDTYLGIHREGGATVKVSSCKSEDQANASAWLKVARKKGMLLDALSIHLLRRLDLTDVVEQEFGKIGVTQNTIDIFARRLHEAITMGGLDDDGRRRAGSMSYQDGRIVMSEMSEEEIGEKVSLHQADLDWLHASCKLIPAVAKEDPADEIIRVRNSPGGAFLDDLFACDGSSRILVSDDLHLRQWGQGLFSVKGVWIQALLFHLEEELLISPQKVVSATIHLLGAGEQALSISSVRLLIGAEMMNSGELTEQDFQLLSSVIGQPGAEMASHIKVALEAINGLWTTGSTLPVKHRATSIILRNLVRHQGSNSALVMDTIQTLAKLPDIREYMKNWRIGHFIVHATPSEV</sequence>